<evidence type="ECO:0000256" key="16">
    <source>
        <dbReference type="ARBA" id="ARBA00023180"/>
    </source>
</evidence>
<dbReference type="GO" id="GO:0030246">
    <property type="term" value="F:carbohydrate binding"/>
    <property type="evidence" value="ECO:0007669"/>
    <property type="project" value="UniProtKB-KW"/>
</dbReference>
<dbReference type="Pfam" id="PF08276">
    <property type="entry name" value="PAN_2"/>
    <property type="match status" value="1"/>
</dbReference>
<dbReference type="InterPro" id="IPR000858">
    <property type="entry name" value="S_locus_glycoprot_dom"/>
</dbReference>
<evidence type="ECO:0000256" key="6">
    <source>
        <dbReference type="ARBA" id="ARBA00022692"/>
    </source>
</evidence>
<evidence type="ECO:0000256" key="4">
    <source>
        <dbReference type="ARBA" id="ARBA00022553"/>
    </source>
</evidence>
<keyword evidence="12 21" id="KW-1133">Transmembrane helix</keyword>
<feature type="compositionally biased region" description="Basic and acidic residues" evidence="20">
    <location>
        <begin position="477"/>
        <end position="489"/>
    </location>
</feature>
<evidence type="ECO:0000256" key="17">
    <source>
        <dbReference type="ARBA" id="ARBA00047899"/>
    </source>
</evidence>
<feature type="transmembrane region" description="Helical" evidence="21">
    <location>
        <begin position="443"/>
        <end position="462"/>
    </location>
</feature>
<dbReference type="PROSITE" id="PS00108">
    <property type="entry name" value="PROTEIN_KINASE_ST"/>
    <property type="match status" value="1"/>
</dbReference>
<sequence length="825" mass="93017">MFSFNRGKKNDQESKTMLILPFLVGLYASITHTYAAHTISANQTVGYNQTIVSPQETFELGFFSPPNSMNHYVGIWYKKIPKRTYVWVANRNTPLTDTSGELTLTHLGVLVLKNATTGNVLWSSANASSMSVKNPVGQLLDTGNFIIYNEGEGINHEDPIWQSFDFMTDTLLPGMKHGKNLVTGIERHFTSWKSDDDPASGEFSDWIDTRGYPQLIITDGEKIKFRGGPWNGLRFTGTPNLKPNNYFNFTFVINDREIYYQYNLIDTSRLIWIESKQDWNLFTAPQKDSCDDYTVCGPFGSCNIDNSPVCMCLKGFEPVSPDQWSNTEWSQGCRHTVPLDCDPGEGFNKYTNLKLPDSQGSIYNQTMTLEECRNMCKSNCSCTAYANSNISGTGSGCLLWFGGLIDIRTFAENGDTLYIRMSASQLDSIETSNRSGAWRRVRVIVPIAFVVLAILVSVCIFYRYNRKKQQPQVTPRNELRHDPENRSGDEDLELPLFGLSTLHRATNNFSTNNKLGEGGFGPVYKGVLEDGQEIAVKRLAKTSTQGLHEFKNEVILISKLQHRNLVKLLGCCIEEAEKMLIYEYMSNKGLDSFIFDKTQSVLLDWNARYSIIIRIARGLLYLHQDSRLRIIHRDLKVSNILLDTDMNPKISDFGMARIFGGNQIEANTNKVVGTYGYMAPEYAGEGLFSIKSDVYSFGVIVLEIVCGVKNKGYIHKEDYNNLIGHAWRLHNEDQSLQLVAKCLGESMNVSQVLRSIHVGLLCVQRYPEDRPTMTSTIRMLENEGPLPSPKEPGFYVGKSKHDTPFSSSYETSSNNELSISMLNGR</sequence>
<evidence type="ECO:0000256" key="2">
    <source>
        <dbReference type="ARBA" id="ARBA00022475"/>
    </source>
</evidence>
<keyword evidence="4" id="KW-0597">Phosphoprotein</keyword>
<feature type="domain" description="Protein kinase" evidence="22">
    <location>
        <begin position="509"/>
        <end position="794"/>
    </location>
</feature>
<keyword evidence="7" id="KW-0732">Signal</keyword>
<comment type="similarity">
    <text evidence="19">Belongs to the protein kinase superfamily. Ser/Thr protein kinase family.</text>
</comment>
<keyword evidence="2" id="KW-1003">Cell membrane</keyword>
<evidence type="ECO:0000256" key="10">
    <source>
        <dbReference type="ARBA" id="ARBA00022777"/>
    </source>
</evidence>
<dbReference type="SUPFAM" id="SSF56112">
    <property type="entry name" value="Protein kinase-like (PK-like)"/>
    <property type="match status" value="1"/>
</dbReference>
<dbReference type="GO" id="GO:0048544">
    <property type="term" value="P:recognition of pollen"/>
    <property type="evidence" value="ECO:0007669"/>
    <property type="project" value="InterPro"/>
</dbReference>
<dbReference type="InterPro" id="IPR024171">
    <property type="entry name" value="SRK-like_kinase"/>
</dbReference>
<dbReference type="CDD" id="cd14066">
    <property type="entry name" value="STKc_IRAK"/>
    <property type="match status" value="1"/>
</dbReference>
<keyword evidence="10 19" id="KW-0418">Kinase</keyword>
<dbReference type="OMA" id="ASITHTY"/>
<dbReference type="Pfam" id="PF00954">
    <property type="entry name" value="S_locus_glycop"/>
    <property type="match status" value="1"/>
</dbReference>
<dbReference type="Gene3D" id="3.50.4.10">
    <property type="entry name" value="Hepatocyte Growth Factor"/>
    <property type="match status" value="1"/>
</dbReference>
<keyword evidence="8" id="KW-0430">Lectin</keyword>
<protein>
    <recommendedName>
        <fullName evidence="19">Receptor-like serine/threonine-protein kinase</fullName>
        <ecNumber evidence="19">2.7.11.1</ecNumber>
    </recommendedName>
</protein>
<dbReference type="InterPro" id="IPR011009">
    <property type="entry name" value="Kinase-like_dom_sf"/>
</dbReference>
<proteinExistence type="inferred from homology"/>
<evidence type="ECO:0000256" key="3">
    <source>
        <dbReference type="ARBA" id="ARBA00022527"/>
    </source>
</evidence>
<dbReference type="InterPro" id="IPR001245">
    <property type="entry name" value="Ser-Thr/Tyr_kinase_cat_dom"/>
</dbReference>
<keyword evidence="15" id="KW-0675">Receptor</keyword>
<organism evidence="25 26">
    <name type="scientific">Helianthus annuus</name>
    <name type="common">Common sunflower</name>
    <dbReference type="NCBI Taxonomy" id="4232"/>
    <lineage>
        <taxon>Eukaryota</taxon>
        <taxon>Viridiplantae</taxon>
        <taxon>Streptophyta</taxon>
        <taxon>Embryophyta</taxon>
        <taxon>Tracheophyta</taxon>
        <taxon>Spermatophyta</taxon>
        <taxon>Magnoliopsida</taxon>
        <taxon>eudicotyledons</taxon>
        <taxon>Gunneridae</taxon>
        <taxon>Pentapetalae</taxon>
        <taxon>asterids</taxon>
        <taxon>campanulids</taxon>
        <taxon>Asterales</taxon>
        <taxon>Asteraceae</taxon>
        <taxon>Asteroideae</taxon>
        <taxon>Heliantheae alliance</taxon>
        <taxon>Heliantheae</taxon>
        <taxon>Helianthus</taxon>
    </lineage>
</organism>
<evidence type="ECO:0000256" key="7">
    <source>
        <dbReference type="ARBA" id="ARBA00022729"/>
    </source>
</evidence>
<keyword evidence="3 19" id="KW-0723">Serine/threonine-protein kinase</keyword>
<dbReference type="EMBL" id="CM007900">
    <property type="protein sequence ID" value="OTG07628.1"/>
    <property type="molecule type" value="Genomic_DNA"/>
</dbReference>
<feature type="compositionally biased region" description="Polar residues" evidence="20">
    <location>
        <begin position="804"/>
        <end position="825"/>
    </location>
</feature>
<feature type="region of interest" description="Disordered" evidence="20">
    <location>
        <begin position="781"/>
        <end position="825"/>
    </location>
</feature>
<dbReference type="FunFam" id="1.10.510.10:FF:000060">
    <property type="entry name" value="G-type lectin S-receptor-like serine/threonine-protein kinase"/>
    <property type="match status" value="1"/>
</dbReference>
<dbReference type="PANTHER" id="PTHR32444:SF98">
    <property type="entry name" value="RECEPTOR-LIKE SERINE_THREONINE-PROTEIN KINASE"/>
    <property type="match status" value="1"/>
</dbReference>
<keyword evidence="13 21" id="KW-0472">Membrane</keyword>
<dbReference type="PIRSF" id="PIRSF000641">
    <property type="entry name" value="SRK"/>
    <property type="match status" value="1"/>
</dbReference>
<keyword evidence="16" id="KW-0325">Glycoprotein</keyword>
<keyword evidence="6 21" id="KW-0812">Transmembrane</keyword>
<evidence type="ECO:0000259" key="24">
    <source>
        <dbReference type="PROSITE" id="PS50948"/>
    </source>
</evidence>
<name>A0A251T959_HELAN</name>
<dbReference type="InterPro" id="IPR000719">
    <property type="entry name" value="Prot_kinase_dom"/>
</dbReference>
<dbReference type="GO" id="GO:0005524">
    <property type="term" value="F:ATP binding"/>
    <property type="evidence" value="ECO:0007669"/>
    <property type="project" value="UniProtKB-KW"/>
</dbReference>
<dbReference type="SUPFAM" id="SSF51110">
    <property type="entry name" value="alpha-D-mannose-specific plant lectins"/>
    <property type="match status" value="1"/>
</dbReference>
<dbReference type="CDD" id="cd01098">
    <property type="entry name" value="PAN_AP_plant"/>
    <property type="match status" value="1"/>
</dbReference>
<evidence type="ECO:0000256" key="20">
    <source>
        <dbReference type="SAM" id="MobiDB-lite"/>
    </source>
</evidence>
<dbReference type="AlphaFoldDB" id="A0A251T959"/>
<evidence type="ECO:0000256" key="5">
    <source>
        <dbReference type="ARBA" id="ARBA00022679"/>
    </source>
</evidence>
<evidence type="ECO:0000259" key="22">
    <source>
        <dbReference type="PROSITE" id="PS50011"/>
    </source>
</evidence>
<dbReference type="GO" id="GO:0007165">
    <property type="term" value="P:signal transduction"/>
    <property type="evidence" value="ECO:0000318"/>
    <property type="project" value="GO_Central"/>
</dbReference>
<dbReference type="Gene3D" id="1.10.510.10">
    <property type="entry name" value="Transferase(Phosphotransferase) domain 1"/>
    <property type="match status" value="1"/>
</dbReference>
<keyword evidence="11 19" id="KW-0067">ATP-binding</keyword>
<dbReference type="Pfam" id="PF11883">
    <property type="entry name" value="DUF3403"/>
    <property type="match status" value="1"/>
</dbReference>
<dbReference type="PROSITE" id="PS50927">
    <property type="entry name" value="BULB_LECTIN"/>
    <property type="match status" value="1"/>
</dbReference>
<dbReference type="InterPro" id="IPR001480">
    <property type="entry name" value="Bulb-type_lectin_dom"/>
</dbReference>
<comment type="catalytic activity">
    <reaction evidence="18 19">
        <text>L-seryl-[protein] + ATP = O-phospho-L-seryl-[protein] + ADP + H(+)</text>
        <dbReference type="Rhea" id="RHEA:17989"/>
        <dbReference type="Rhea" id="RHEA-COMP:9863"/>
        <dbReference type="Rhea" id="RHEA-COMP:11604"/>
        <dbReference type="ChEBI" id="CHEBI:15378"/>
        <dbReference type="ChEBI" id="CHEBI:29999"/>
        <dbReference type="ChEBI" id="CHEBI:30616"/>
        <dbReference type="ChEBI" id="CHEBI:83421"/>
        <dbReference type="ChEBI" id="CHEBI:456216"/>
        <dbReference type="EC" id="2.7.11.1"/>
    </reaction>
</comment>
<dbReference type="GO" id="GO:0106310">
    <property type="term" value="F:protein serine kinase activity"/>
    <property type="evidence" value="ECO:0007669"/>
    <property type="project" value="RHEA"/>
</dbReference>
<evidence type="ECO:0000256" key="19">
    <source>
        <dbReference type="PIRNR" id="PIRNR000641"/>
    </source>
</evidence>
<keyword evidence="5 19" id="KW-0808">Transferase</keyword>
<accession>A0A251T959</accession>
<evidence type="ECO:0000256" key="11">
    <source>
        <dbReference type="ARBA" id="ARBA00022840"/>
    </source>
</evidence>
<dbReference type="FunFam" id="3.30.200.20:FF:000195">
    <property type="entry name" value="G-type lectin S-receptor-like serine/threonine-protein kinase"/>
    <property type="match status" value="1"/>
</dbReference>
<dbReference type="SMART" id="SM00473">
    <property type="entry name" value="PAN_AP"/>
    <property type="match status" value="1"/>
</dbReference>
<dbReference type="InterPro" id="IPR021820">
    <property type="entry name" value="S-locus_recpt_kinase_C"/>
</dbReference>
<dbReference type="PROSITE" id="PS50948">
    <property type="entry name" value="PAN"/>
    <property type="match status" value="1"/>
</dbReference>
<evidence type="ECO:0000256" key="14">
    <source>
        <dbReference type="ARBA" id="ARBA00023157"/>
    </source>
</evidence>
<evidence type="ECO:0000256" key="21">
    <source>
        <dbReference type="SAM" id="Phobius"/>
    </source>
</evidence>
<dbReference type="SMART" id="SM00108">
    <property type="entry name" value="B_lectin"/>
    <property type="match status" value="1"/>
</dbReference>
<dbReference type="InterPro" id="IPR003609">
    <property type="entry name" value="Pan_app"/>
</dbReference>
<keyword evidence="14" id="KW-1015">Disulfide bond</keyword>
<feature type="region of interest" description="Disordered" evidence="20">
    <location>
        <begin position="472"/>
        <end position="491"/>
    </location>
</feature>
<dbReference type="FunFam" id="2.90.10.10:FF:000009">
    <property type="entry name" value="Receptor-like serine/threonine-protein kinase SD1-8"/>
    <property type="match status" value="1"/>
</dbReference>
<evidence type="ECO:0000313" key="25">
    <source>
        <dbReference type="EMBL" id="OTG07628.1"/>
    </source>
</evidence>
<feature type="domain" description="Apple" evidence="24">
    <location>
        <begin position="341"/>
        <end position="423"/>
    </location>
</feature>
<dbReference type="GO" id="GO:0005886">
    <property type="term" value="C:plasma membrane"/>
    <property type="evidence" value="ECO:0000318"/>
    <property type="project" value="GO_Central"/>
</dbReference>
<dbReference type="PANTHER" id="PTHR32444">
    <property type="entry name" value="BULB-TYPE LECTIN DOMAIN-CONTAINING PROTEIN"/>
    <property type="match status" value="1"/>
</dbReference>
<comment type="catalytic activity">
    <reaction evidence="17 19">
        <text>L-threonyl-[protein] + ATP = O-phospho-L-threonyl-[protein] + ADP + H(+)</text>
        <dbReference type="Rhea" id="RHEA:46608"/>
        <dbReference type="Rhea" id="RHEA-COMP:11060"/>
        <dbReference type="Rhea" id="RHEA-COMP:11605"/>
        <dbReference type="ChEBI" id="CHEBI:15378"/>
        <dbReference type="ChEBI" id="CHEBI:30013"/>
        <dbReference type="ChEBI" id="CHEBI:30616"/>
        <dbReference type="ChEBI" id="CHEBI:61977"/>
        <dbReference type="ChEBI" id="CHEBI:456216"/>
        <dbReference type="EC" id="2.7.11.1"/>
    </reaction>
</comment>
<dbReference type="GO" id="GO:0004674">
    <property type="term" value="F:protein serine/threonine kinase activity"/>
    <property type="evidence" value="ECO:0000318"/>
    <property type="project" value="GO_Central"/>
</dbReference>
<reference evidence="26" key="1">
    <citation type="journal article" date="2017" name="Nature">
        <title>The sunflower genome provides insights into oil metabolism, flowering and Asterid evolution.</title>
        <authorList>
            <person name="Badouin H."/>
            <person name="Gouzy J."/>
            <person name="Grassa C.J."/>
            <person name="Murat F."/>
            <person name="Staton S.E."/>
            <person name="Cottret L."/>
            <person name="Lelandais-Briere C."/>
            <person name="Owens G.L."/>
            <person name="Carrere S."/>
            <person name="Mayjonade B."/>
            <person name="Legrand L."/>
            <person name="Gill N."/>
            <person name="Kane N.C."/>
            <person name="Bowers J.E."/>
            <person name="Hubner S."/>
            <person name="Bellec A."/>
            <person name="Berard A."/>
            <person name="Berges H."/>
            <person name="Blanchet N."/>
            <person name="Boniface M.C."/>
            <person name="Brunel D."/>
            <person name="Catrice O."/>
            <person name="Chaidir N."/>
            <person name="Claudel C."/>
            <person name="Donnadieu C."/>
            <person name="Faraut T."/>
            <person name="Fievet G."/>
            <person name="Helmstetter N."/>
            <person name="King M."/>
            <person name="Knapp S.J."/>
            <person name="Lai Z."/>
            <person name="Le Paslier M.C."/>
            <person name="Lippi Y."/>
            <person name="Lorenzon L."/>
            <person name="Mandel J.R."/>
            <person name="Marage G."/>
            <person name="Marchand G."/>
            <person name="Marquand E."/>
            <person name="Bret-Mestries E."/>
            <person name="Morien E."/>
            <person name="Nambeesan S."/>
            <person name="Nguyen T."/>
            <person name="Pegot-Espagnet P."/>
            <person name="Pouilly N."/>
            <person name="Raftis F."/>
            <person name="Sallet E."/>
            <person name="Schiex T."/>
            <person name="Thomas J."/>
            <person name="Vandecasteele C."/>
            <person name="Vares D."/>
            <person name="Vear F."/>
            <person name="Vautrin S."/>
            <person name="Crespi M."/>
            <person name="Mangin B."/>
            <person name="Burke J.M."/>
            <person name="Salse J."/>
            <person name="Munos S."/>
            <person name="Vincourt P."/>
            <person name="Rieseberg L.H."/>
            <person name="Langlade N.B."/>
        </authorList>
    </citation>
    <scope>NUCLEOTIDE SEQUENCE [LARGE SCALE GENOMIC DNA]</scope>
    <source>
        <strain evidence="26">cv. SF193</strain>
    </source>
</reference>
<dbReference type="Gene3D" id="3.30.200.20">
    <property type="entry name" value="Phosphorylase Kinase, domain 1"/>
    <property type="match status" value="1"/>
</dbReference>
<feature type="domain" description="Bulb-type lectin" evidence="23">
    <location>
        <begin position="36"/>
        <end position="160"/>
    </location>
</feature>
<dbReference type="Proteomes" id="UP000215914">
    <property type="component" value="Chromosome 11"/>
</dbReference>
<dbReference type="InterPro" id="IPR008271">
    <property type="entry name" value="Ser/Thr_kinase_AS"/>
</dbReference>
<dbReference type="EC" id="2.7.11.1" evidence="19"/>
<dbReference type="Gene3D" id="2.90.10.10">
    <property type="entry name" value="Bulb-type lectin domain"/>
    <property type="match status" value="1"/>
</dbReference>
<dbReference type="PROSITE" id="PS50011">
    <property type="entry name" value="PROTEIN_KINASE_DOM"/>
    <property type="match status" value="1"/>
</dbReference>
<evidence type="ECO:0000256" key="15">
    <source>
        <dbReference type="ARBA" id="ARBA00023170"/>
    </source>
</evidence>
<keyword evidence="9 19" id="KW-0547">Nucleotide-binding</keyword>
<evidence type="ECO:0000256" key="13">
    <source>
        <dbReference type="ARBA" id="ARBA00023136"/>
    </source>
</evidence>
<dbReference type="CDD" id="cd00028">
    <property type="entry name" value="B_lectin"/>
    <property type="match status" value="1"/>
</dbReference>
<evidence type="ECO:0000256" key="12">
    <source>
        <dbReference type="ARBA" id="ARBA00022989"/>
    </source>
</evidence>
<dbReference type="Pfam" id="PF07714">
    <property type="entry name" value="PK_Tyr_Ser-Thr"/>
    <property type="match status" value="1"/>
</dbReference>
<evidence type="ECO:0000256" key="1">
    <source>
        <dbReference type="ARBA" id="ARBA00004251"/>
    </source>
</evidence>
<evidence type="ECO:0000256" key="9">
    <source>
        <dbReference type="ARBA" id="ARBA00022741"/>
    </source>
</evidence>
<keyword evidence="26" id="KW-1185">Reference proteome</keyword>
<dbReference type="GO" id="GO:0006955">
    <property type="term" value="P:immune response"/>
    <property type="evidence" value="ECO:0000318"/>
    <property type="project" value="GO_Central"/>
</dbReference>
<evidence type="ECO:0000256" key="18">
    <source>
        <dbReference type="ARBA" id="ARBA00048679"/>
    </source>
</evidence>
<evidence type="ECO:0000313" key="26">
    <source>
        <dbReference type="Proteomes" id="UP000215914"/>
    </source>
</evidence>
<dbReference type="SMART" id="SM00220">
    <property type="entry name" value="S_TKc"/>
    <property type="match status" value="1"/>
</dbReference>
<comment type="subcellular location">
    <subcellularLocation>
        <location evidence="1">Cell membrane</location>
        <topology evidence="1">Single-pass type I membrane protein</topology>
    </subcellularLocation>
</comment>
<dbReference type="InParanoid" id="A0A251T959"/>
<dbReference type="Pfam" id="PF01453">
    <property type="entry name" value="B_lectin"/>
    <property type="match status" value="1"/>
</dbReference>
<gene>
    <name evidence="25" type="ORF">HannXRQ_Chr11g0332571</name>
</gene>
<evidence type="ECO:0000256" key="8">
    <source>
        <dbReference type="ARBA" id="ARBA00022734"/>
    </source>
</evidence>
<evidence type="ECO:0000259" key="23">
    <source>
        <dbReference type="PROSITE" id="PS50927"/>
    </source>
</evidence>
<dbReference type="InterPro" id="IPR036426">
    <property type="entry name" value="Bulb-type_lectin_dom_sf"/>
</dbReference>